<organism evidence="2 3">
    <name type="scientific">Branchiibius cervicis</name>
    <dbReference type="NCBI Taxonomy" id="908252"/>
    <lineage>
        <taxon>Bacteria</taxon>
        <taxon>Bacillati</taxon>
        <taxon>Actinomycetota</taxon>
        <taxon>Actinomycetes</taxon>
        <taxon>Micrococcales</taxon>
        <taxon>Dermacoccaceae</taxon>
        <taxon>Branchiibius</taxon>
    </lineage>
</organism>
<evidence type="ECO:0000256" key="1">
    <source>
        <dbReference type="SAM" id="Phobius"/>
    </source>
</evidence>
<dbReference type="EMBL" id="JBHSWJ010000002">
    <property type="protein sequence ID" value="MFC6712763.1"/>
    <property type="molecule type" value="Genomic_DNA"/>
</dbReference>
<dbReference type="RefSeq" id="WP_377820230.1">
    <property type="nucleotide sequence ID" value="NZ_JBHSWJ010000002.1"/>
</dbReference>
<keyword evidence="1" id="KW-1133">Transmembrane helix</keyword>
<feature type="transmembrane region" description="Helical" evidence="1">
    <location>
        <begin position="59"/>
        <end position="81"/>
    </location>
</feature>
<protein>
    <submittedName>
        <fullName evidence="2">YoaK family protein</fullName>
    </submittedName>
</protein>
<reference evidence="3" key="1">
    <citation type="journal article" date="2019" name="Int. J. Syst. Evol. Microbiol.">
        <title>The Global Catalogue of Microorganisms (GCM) 10K type strain sequencing project: providing services to taxonomists for standard genome sequencing and annotation.</title>
        <authorList>
            <consortium name="The Broad Institute Genomics Platform"/>
            <consortium name="The Broad Institute Genome Sequencing Center for Infectious Disease"/>
            <person name="Wu L."/>
            <person name="Ma J."/>
        </authorList>
    </citation>
    <scope>NUCLEOTIDE SEQUENCE [LARGE SCALE GENOMIC DNA]</scope>
    <source>
        <strain evidence="3">NBRC 106593</strain>
    </source>
</reference>
<feature type="transmembrane region" description="Helical" evidence="1">
    <location>
        <begin position="180"/>
        <end position="197"/>
    </location>
</feature>
<accession>A0ABW2APU2</accession>
<feature type="transmembrane region" description="Helical" evidence="1">
    <location>
        <begin position="203"/>
        <end position="223"/>
    </location>
</feature>
<feature type="transmembrane region" description="Helical" evidence="1">
    <location>
        <begin position="93"/>
        <end position="118"/>
    </location>
</feature>
<sequence length="235" mass="23968">MRIRTNPADGPLVILLILLTVVTGVVDAFSYLELGRVFVANMTGNVVFLSFDLGGAPGFLWWASLLAIAAFLLGALVGGRITTAHGHHRGRHVMVAISVQTLLVAAAFVVSCAIGSPYGVPGKVALILLLGIAMGLQNATARALSVPDLTTTVLTLTIAGIGADNTAAGGKGARLGRRSASIASMFGGGLLGAAIVIHGQPALAMLLATVLLAVVAITGFRVARSDEAWVAPRSK</sequence>
<comment type="caution">
    <text evidence="2">The sequence shown here is derived from an EMBL/GenBank/DDBJ whole genome shotgun (WGS) entry which is preliminary data.</text>
</comment>
<dbReference type="Pfam" id="PF06912">
    <property type="entry name" value="DUF1275"/>
    <property type="match status" value="1"/>
</dbReference>
<dbReference type="PANTHER" id="PTHR37314">
    <property type="entry name" value="SLR0142 PROTEIN"/>
    <property type="match status" value="1"/>
</dbReference>
<evidence type="ECO:0000313" key="2">
    <source>
        <dbReference type="EMBL" id="MFC6712763.1"/>
    </source>
</evidence>
<evidence type="ECO:0000313" key="3">
    <source>
        <dbReference type="Proteomes" id="UP001596356"/>
    </source>
</evidence>
<keyword evidence="1" id="KW-0472">Membrane</keyword>
<name>A0ABW2APU2_9MICO</name>
<dbReference type="Proteomes" id="UP001596356">
    <property type="component" value="Unassembled WGS sequence"/>
</dbReference>
<dbReference type="InterPro" id="IPR010699">
    <property type="entry name" value="DUF1275"/>
</dbReference>
<keyword evidence="1" id="KW-0812">Transmembrane</keyword>
<dbReference type="PANTHER" id="PTHR37314:SF4">
    <property type="entry name" value="UPF0700 TRANSMEMBRANE PROTEIN YOAK"/>
    <property type="match status" value="1"/>
</dbReference>
<feature type="transmembrane region" description="Helical" evidence="1">
    <location>
        <begin position="12"/>
        <end position="32"/>
    </location>
</feature>
<proteinExistence type="predicted"/>
<keyword evidence="3" id="KW-1185">Reference proteome</keyword>
<gene>
    <name evidence="2" type="ORF">ACFQBT_02430</name>
</gene>
<feature type="transmembrane region" description="Helical" evidence="1">
    <location>
        <begin position="124"/>
        <end position="141"/>
    </location>
</feature>